<dbReference type="PANTHER" id="PTHR10443">
    <property type="entry name" value="MICROSOMAL DIPEPTIDASE"/>
    <property type="match status" value="1"/>
</dbReference>
<name>A0ABQ1YB91_9BACL</name>
<dbReference type="RefSeq" id="WP_188537083.1">
    <property type="nucleotide sequence ID" value="NZ_BMFT01000001.1"/>
</dbReference>
<dbReference type="InterPro" id="IPR008257">
    <property type="entry name" value="Pept_M19"/>
</dbReference>
<evidence type="ECO:0000313" key="1">
    <source>
        <dbReference type="EMBL" id="GGH18103.1"/>
    </source>
</evidence>
<dbReference type="PROSITE" id="PS51365">
    <property type="entry name" value="RENAL_DIPEPTIDASE_2"/>
    <property type="match status" value="1"/>
</dbReference>
<comment type="caution">
    <text evidence="1">The sequence shown here is derived from an EMBL/GenBank/DDBJ whole genome shotgun (WGS) entry which is preliminary data.</text>
</comment>
<dbReference type="PROSITE" id="PS00869">
    <property type="entry name" value="RENAL_DIPEPTIDASE_1"/>
    <property type="match status" value="1"/>
</dbReference>
<organism evidence="1 2">
    <name type="scientific">Paenibacillus segetis</name>
    <dbReference type="NCBI Taxonomy" id="1325360"/>
    <lineage>
        <taxon>Bacteria</taxon>
        <taxon>Bacillati</taxon>
        <taxon>Bacillota</taxon>
        <taxon>Bacilli</taxon>
        <taxon>Bacillales</taxon>
        <taxon>Paenibacillaceae</taxon>
        <taxon>Paenibacillus</taxon>
    </lineage>
</organism>
<dbReference type="Gene3D" id="3.20.20.140">
    <property type="entry name" value="Metal-dependent hydrolases"/>
    <property type="match status" value="1"/>
</dbReference>
<keyword evidence="2" id="KW-1185">Reference proteome</keyword>
<protein>
    <submittedName>
        <fullName evidence="1">Diguanylate cyclase</fullName>
    </submittedName>
</protein>
<dbReference type="InterPro" id="IPR000180">
    <property type="entry name" value="Dipep_AS"/>
</dbReference>
<proteinExistence type="predicted"/>
<reference evidence="2" key="1">
    <citation type="journal article" date="2019" name="Int. J. Syst. Evol. Microbiol.">
        <title>The Global Catalogue of Microorganisms (GCM) 10K type strain sequencing project: providing services to taxonomists for standard genome sequencing and annotation.</title>
        <authorList>
            <consortium name="The Broad Institute Genomics Platform"/>
            <consortium name="The Broad Institute Genome Sequencing Center for Infectious Disease"/>
            <person name="Wu L."/>
            <person name="Ma J."/>
        </authorList>
    </citation>
    <scope>NUCLEOTIDE SEQUENCE [LARGE SCALE GENOMIC DNA]</scope>
    <source>
        <strain evidence="2">CGMCC 1.12769</strain>
    </source>
</reference>
<dbReference type="Proteomes" id="UP000659344">
    <property type="component" value="Unassembled WGS sequence"/>
</dbReference>
<gene>
    <name evidence="1" type="ORF">GCM10008013_13830</name>
</gene>
<sequence>MGYKVVDFHCDALSKMQLDPKLDFSSDRKLDVTLTKMTQGGVALQCFAIFVSQTLGTPKIGHILEQIDIFHNKIVTTGITPIRSVEDLLVQEQTGRIGGLLSIEGADGLEGNLYYLKLCYDRGVRFLGLTWNFANWAADGIMEKRNGGFTAQGVELVRTCYELGMILDVSHLSQKGFCELVDLAKLSGRPFIASHSNAYQICPHVRNLRDEQIKAIIELDGRIGLTFVPWFVKEGQGSSSKDLLLHIDHICSLHGQHTLMFGSDFDGIESYLSDLKHAGHYSGWVETLLKYYPEELVRQWLYGNALSFLQKWLPKQKKAL</sequence>
<accession>A0ABQ1YB91</accession>
<dbReference type="EMBL" id="BMFT01000001">
    <property type="protein sequence ID" value="GGH18103.1"/>
    <property type="molecule type" value="Genomic_DNA"/>
</dbReference>
<dbReference type="Pfam" id="PF01244">
    <property type="entry name" value="Peptidase_M19"/>
    <property type="match status" value="1"/>
</dbReference>
<dbReference type="InterPro" id="IPR032466">
    <property type="entry name" value="Metal_Hydrolase"/>
</dbReference>
<dbReference type="SUPFAM" id="SSF51556">
    <property type="entry name" value="Metallo-dependent hydrolases"/>
    <property type="match status" value="1"/>
</dbReference>
<dbReference type="PANTHER" id="PTHR10443:SF12">
    <property type="entry name" value="DIPEPTIDASE"/>
    <property type="match status" value="1"/>
</dbReference>
<dbReference type="CDD" id="cd01301">
    <property type="entry name" value="rDP_like"/>
    <property type="match status" value="1"/>
</dbReference>
<evidence type="ECO:0000313" key="2">
    <source>
        <dbReference type="Proteomes" id="UP000659344"/>
    </source>
</evidence>